<organism evidence="3 4">
    <name type="scientific">Stereocaulon virgatum</name>
    <dbReference type="NCBI Taxonomy" id="373712"/>
    <lineage>
        <taxon>Eukaryota</taxon>
        <taxon>Fungi</taxon>
        <taxon>Dikarya</taxon>
        <taxon>Ascomycota</taxon>
        <taxon>Pezizomycotina</taxon>
        <taxon>Lecanoromycetes</taxon>
        <taxon>OSLEUM clade</taxon>
        <taxon>Lecanoromycetidae</taxon>
        <taxon>Lecanorales</taxon>
        <taxon>Lecanorineae</taxon>
        <taxon>Stereocaulaceae</taxon>
        <taxon>Stereocaulon</taxon>
    </lineage>
</organism>
<keyword evidence="2" id="KW-0472">Membrane</keyword>
<keyword evidence="2" id="KW-0812">Transmembrane</keyword>
<keyword evidence="4" id="KW-1185">Reference proteome</keyword>
<sequence length="136" mass="15011">MPPKRRLNPKTPTTTTTTLTPNNISPRIPPPFHPAPQTLLPFLTTLSPSHIYITSHDTSPIPQKRRIYLIPLLLTLTLTLLLAYRLLHALPTYTSIFLAALGYETRMSLQVKGADAYTKLGIGGEGALRFLGSFCS</sequence>
<evidence type="ECO:0000256" key="2">
    <source>
        <dbReference type="SAM" id="Phobius"/>
    </source>
</evidence>
<evidence type="ECO:0000256" key="1">
    <source>
        <dbReference type="SAM" id="MobiDB-lite"/>
    </source>
</evidence>
<name>A0ABR4AS93_9LECA</name>
<gene>
    <name evidence="3" type="ORF">N7G274_001790</name>
</gene>
<comment type="caution">
    <text evidence="3">The sequence shown here is derived from an EMBL/GenBank/DDBJ whole genome shotgun (WGS) entry which is preliminary data.</text>
</comment>
<proteinExistence type="predicted"/>
<feature type="compositionally biased region" description="Low complexity" evidence="1">
    <location>
        <begin position="9"/>
        <end position="22"/>
    </location>
</feature>
<feature type="transmembrane region" description="Helical" evidence="2">
    <location>
        <begin position="67"/>
        <end position="87"/>
    </location>
</feature>
<protein>
    <submittedName>
        <fullName evidence="3">Uncharacterized protein</fullName>
    </submittedName>
</protein>
<reference evidence="3 4" key="1">
    <citation type="submission" date="2024-09" db="EMBL/GenBank/DDBJ databases">
        <title>Rethinking Asexuality: The Enigmatic Case of Functional Sexual Genes in Lepraria (Stereocaulaceae).</title>
        <authorList>
            <person name="Doellman M."/>
            <person name="Sun Y."/>
            <person name="Barcenas-Pena A."/>
            <person name="Lumbsch H.T."/>
            <person name="Grewe F."/>
        </authorList>
    </citation>
    <scope>NUCLEOTIDE SEQUENCE [LARGE SCALE GENOMIC DNA]</scope>
    <source>
        <strain evidence="3 4">Mercado 3170</strain>
    </source>
</reference>
<feature type="region of interest" description="Disordered" evidence="1">
    <location>
        <begin position="1"/>
        <end position="30"/>
    </location>
</feature>
<accession>A0ABR4AS93</accession>
<evidence type="ECO:0000313" key="4">
    <source>
        <dbReference type="Proteomes" id="UP001590950"/>
    </source>
</evidence>
<dbReference type="EMBL" id="JBEFKJ010000004">
    <property type="protein sequence ID" value="KAL2046343.1"/>
    <property type="molecule type" value="Genomic_DNA"/>
</dbReference>
<evidence type="ECO:0000313" key="3">
    <source>
        <dbReference type="EMBL" id="KAL2046343.1"/>
    </source>
</evidence>
<dbReference type="Proteomes" id="UP001590950">
    <property type="component" value="Unassembled WGS sequence"/>
</dbReference>
<keyword evidence="2" id="KW-1133">Transmembrane helix</keyword>